<dbReference type="Proteomes" id="UP000644507">
    <property type="component" value="Unassembled WGS sequence"/>
</dbReference>
<evidence type="ECO:0000313" key="2">
    <source>
        <dbReference type="Proteomes" id="UP000644507"/>
    </source>
</evidence>
<gene>
    <name evidence="1" type="ORF">GCM10007100_31170</name>
</gene>
<reference evidence="1" key="2">
    <citation type="submission" date="2020-09" db="EMBL/GenBank/DDBJ databases">
        <authorList>
            <person name="Sun Q."/>
            <person name="Kim S."/>
        </authorList>
    </citation>
    <scope>NUCLEOTIDE SEQUENCE</scope>
    <source>
        <strain evidence="1">KCTC 12988</strain>
    </source>
</reference>
<sequence length="66" mass="7317">MGEGELQLAGEILHKEFVSIGIGSAQLVVEMDEMEIAKMIFQQKVQKTYRIPPAREAQEVSGVRGD</sequence>
<dbReference type="EMBL" id="BMXI01000014">
    <property type="protein sequence ID" value="GHC61571.1"/>
    <property type="molecule type" value="Genomic_DNA"/>
</dbReference>
<comment type="caution">
    <text evidence="1">The sequence shown here is derived from an EMBL/GenBank/DDBJ whole genome shotgun (WGS) entry which is preliminary data.</text>
</comment>
<keyword evidence="2" id="KW-1185">Reference proteome</keyword>
<dbReference type="AlphaFoldDB" id="A0A918TSY3"/>
<proteinExistence type="predicted"/>
<evidence type="ECO:0000313" key="1">
    <source>
        <dbReference type="EMBL" id="GHC61571.1"/>
    </source>
</evidence>
<accession>A0A918TSY3</accession>
<protein>
    <submittedName>
        <fullName evidence="1">Uncharacterized protein</fullName>
    </submittedName>
</protein>
<name>A0A918TSY3_9BACT</name>
<reference evidence="1" key="1">
    <citation type="journal article" date="2014" name="Int. J. Syst. Evol. Microbiol.">
        <title>Complete genome sequence of Corynebacterium casei LMG S-19264T (=DSM 44701T), isolated from a smear-ripened cheese.</title>
        <authorList>
            <consortium name="US DOE Joint Genome Institute (JGI-PGF)"/>
            <person name="Walter F."/>
            <person name="Albersmeier A."/>
            <person name="Kalinowski J."/>
            <person name="Ruckert C."/>
        </authorList>
    </citation>
    <scope>NUCLEOTIDE SEQUENCE</scope>
    <source>
        <strain evidence="1">KCTC 12988</strain>
    </source>
</reference>
<organism evidence="1 2">
    <name type="scientific">Roseibacillus persicicus</name>
    <dbReference type="NCBI Taxonomy" id="454148"/>
    <lineage>
        <taxon>Bacteria</taxon>
        <taxon>Pseudomonadati</taxon>
        <taxon>Verrucomicrobiota</taxon>
        <taxon>Verrucomicrobiia</taxon>
        <taxon>Verrucomicrobiales</taxon>
        <taxon>Verrucomicrobiaceae</taxon>
        <taxon>Roseibacillus</taxon>
    </lineage>
</organism>